<evidence type="ECO:0000256" key="3">
    <source>
        <dbReference type="ARBA" id="ARBA00023267"/>
    </source>
</evidence>
<dbReference type="CDD" id="cd06850">
    <property type="entry name" value="biotinyl_domain"/>
    <property type="match status" value="1"/>
</dbReference>
<keyword evidence="3 4" id="KW-0092">Biotin</keyword>
<dbReference type="NCBIfam" id="NF005457">
    <property type="entry name" value="PRK07051.1"/>
    <property type="match status" value="1"/>
</dbReference>
<accession>A0AAQ1QZG9</accession>
<dbReference type="EMBL" id="FOLS01000031">
    <property type="protein sequence ID" value="SFD62204.1"/>
    <property type="molecule type" value="Genomic_DNA"/>
</dbReference>
<evidence type="ECO:0000256" key="4">
    <source>
        <dbReference type="RuleBase" id="RU364072"/>
    </source>
</evidence>
<evidence type="ECO:0000256" key="5">
    <source>
        <dbReference type="SAM" id="MobiDB-lite"/>
    </source>
</evidence>
<dbReference type="Gene3D" id="2.40.50.100">
    <property type="match status" value="1"/>
</dbReference>
<dbReference type="Proteomes" id="UP000183385">
    <property type="component" value="Unassembled WGS sequence"/>
</dbReference>
<dbReference type="InterPro" id="IPR001249">
    <property type="entry name" value="AcCoA_biotinCC"/>
</dbReference>
<evidence type="ECO:0000313" key="7">
    <source>
        <dbReference type="EMBL" id="SFD62204.1"/>
    </source>
</evidence>
<dbReference type="PROSITE" id="PS50968">
    <property type="entry name" value="BIOTINYL_LIPOYL"/>
    <property type="match status" value="1"/>
</dbReference>
<feature type="region of interest" description="Disordered" evidence="5">
    <location>
        <begin position="1"/>
        <end position="22"/>
    </location>
</feature>
<dbReference type="PANTHER" id="PTHR45266">
    <property type="entry name" value="OXALOACETATE DECARBOXYLASE ALPHA CHAIN"/>
    <property type="match status" value="1"/>
</dbReference>
<evidence type="ECO:0000259" key="6">
    <source>
        <dbReference type="PROSITE" id="PS50968"/>
    </source>
</evidence>
<keyword evidence="4" id="KW-0444">Lipid biosynthesis</keyword>
<dbReference type="RefSeq" id="WP_074984105.1">
    <property type="nucleotide sequence ID" value="NZ_BGPP01000013.1"/>
</dbReference>
<dbReference type="GO" id="GO:0009317">
    <property type="term" value="C:acetyl-CoA carboxylase complex"/>
    <property type="evidence" value="ECO:0007669"/>
    <property type="project" value="InterPro"/>
</dbReference>
<dbReference type="PANTHER" id="PTHR45266:SF3">
    <property type="entry name" value="OXALOACETATE DECARBOXYLASE ALPHA CHAIN"/>
    <property type="match status" value="1"/>
</dbReference>
<dbReference type="GO" id="GO:0006633">
    <property type="term" value="P:fatty acid biosynthetic process"/>
    <property type="evidence" value="ECO:0007669"/>
    <property type="project" value="UniProtKB-KW"/>
</dbReference>
<reference evidence="7 8" key="1">
    <citation type="submission" date="2016-10" db="EMBL/GenBank/DDBJ databases">
        <authorList>
            <person name="Varghese N."/>
            <person name="Submissions S."/>
        </authorList>
    </citation>
    <scope>NUCLEOTIDE SEQUENCE [LARGE SCALE GENOMIC DNA]</scope>
    <source>
        <strain evidence="7 8">LMG 18378</strain>
    </source>
</reference>
<comment type="function">
    <text evidence="1 4">This protein is a component of the acetyl coenzyme A carboxylase complex; first, biotin carboxylase catalyzes the carboxylation of the carrier protein and then the transcarboxylase transfers the carboxyl group to form malonyl-CoA.</text>
</comment>
<dbReference type="SUPFAM" id="SSF51230">
    <property type="entry name" value="Single hybrid motif"/>
    <property type="match status" value="1"/>
</dbReference>
<dbReference type="PRINTS" id="PR01071">
    <property type="entry name" value="ACOABIOTINCC"/>
</dbReference>
<keyword evidence="4" id="KW-0276">Fatty acid metabolism</keyword>
<keyword evidence="8" id="KW-1185">Reference proteome</keyword>
<name>A0AAQ1QZG9_9PSED</name>
<dbReference type="Pfam" id="PF00364">
    <property type="entry name" value="Biotin_lipoyl"/>
    <property type="match status" value="1"/>
</dbReference>
<organism evidence="7 8">
    <name type="scientific">Pseudomonas citronellolis</name>
    <dbReference type="NCBI Taxonomy" id="53408"/>
    <lineage>
        <taxon>Bacteria</taxon>
        <taxon>Pseudomonadati</taxon>
        <taxon>Pseudomonadota</taxon>
        <taxon>Gammaproteobacteria</taxon>
        <taxon>Pseudomonadales</taxon>
        <taxon>Pseudomonadaceae</taxon>
        <taxon>Pseudomonas</taxon>
    </lineage>
</organism>
<comment type="caution">
    <text evidence="7">The sequence shown here is derived from an EMBL/GenBank/DDBJ whole genome shotgun (WGS) entry which is preliminary data.</text>
</comment>
<evidence type="ECO:0000313" key="8">
    <source>
        <dbReference type="Proteomes" id="UP000183385"/>
    </source>
</evidence>
<evidence type="ECO:0000256" key="2">
    <source>
        <dbReference type="ARBA" id="ARBA00017562"/>
    </source>
</evidence>
<comment type="pathway">
    <text evidence="4">Lipid metabolism; fatty acid biosynthesis.</text>
</comment>
<dbReference type="InterPro" id="IPR011053">
    <property type="entry name" value="Single_hybrid_motif"/>
</dbReference>
<feature type="domain" description="Lipoyl-binding" evidence="6">
    <location>
        <begin position="1"/>
        <end position="79"/>
    </location>
</feature>
<dbReference type="InterPro" id="IPR000089">
    <property type="entry name" value="Biotin_lipoyl"/>
</dbReference>
<sequence>MAEHHVQSPLPGTFYRKPSPDAPNYAEVGQRVEPGSVIGLVEVMKQFSEVQAECAGTLRAFLVEDGEPIEPGQDLATIDGDA</sequence>
<proteinExistence type="predicted"/>
<evidence type="ECO:0000256" key="1">
    <source>
        <dbReference type="ARBA" id="ARBA00003761"/>
    </source>
</evidence>
<dbReference type="InterPro" id="IPR050709">
    <property type="entry name" value="Biotin_Carboxyl_Carrier/Decarb"/>
</dbReference>
<keyword evidence="4" id="KW-0275">Fatty acid biosynthesis</keyword>
<keyword evidence="4" id="KW-0443">Lipid metabolism</keyword>
<dbReference type="AlphaFoldDB" id="A0AAQ1QZG9"/>
<protein>
    <recommendedName>
        <fullName evidence="2 4">Biotin carboxyl carrier protein of acetyl-CoA carboxylase</fullName>
    </recommendedName>
</protein>
<gene>
    <name evidence="7" type="ORF">SAMN05216577_13111</name>
</gene>
<dbReference type="GO" id="GO:0003989">
    <property type="term" value="F:acetyl-CoA carboxylase activity"/>
    <property type="evidence" value="ECO:0007669"/>
    <property type="project" value="InterPro"/>
</dbReference>